<dbReference type="Proteomes" id="UP000032737">
    <property type="component" value="Chromosome"/>
</dbReference>
<evidence type="ECO:0000256" key="1">
    <source>
        <dbReference type="ARBA" id="ARBA00000677"/>
    </source>
</evidence>
<evidence type="ECO:0000256" key="3">
    <source>
        <dbReference type="ARBA" id="ARBA00009370"/>
    </source>
</evidence>
<comment type="similarity">
    <text evidence="3 7">Belongs to the peptidase S26 family.</text>
</comment>
<dbReference type="AlphaFoldDB" id="U4KN01"/>
<protein>
    <recommendedName>
        <fullName evidence="4 7">Signal peptidase I</fullName>
        <ecNumber evidence="4 7">3.4.21.89</ecNumber>
    </recommendedName>
</protein>
<sequence>MKLKNALEELKLNETEQESEAINVVSKTIDKKLRQLLVYLIFVSVLTLLFTVLGFGSFTDQKYKVLIIITSALLSLIVAYYLPSKEALVTKESTLSRFKRIDLIHFFLLSTYFVFILISFVVRTAVVEGTSMETTLFGGDKIIAYHMNYSPKRDDVVIVDMKEHNFEQIYYVKRLIGLPGDKIQFDRLNGKLYINDELKQDVPPEYRESLAQTLNGLSNDLIPKGSYFILGDNIQTSLDSRRIGFIKEEQLVGKVLLRFSPKFEVIS</sequence>
<dbReference type="PRINTS" id="PR00727">
    <property type="entry name" value="LEADERPTASE"/>
</dbReference>
<dbReference type="Pfam" id="PF10502">
    <property type="entry name" value="Peptidase_S26"/>
    <property type="match status" value="1"/>
</dbReference>
<evidence type="ECO:0000313" key="9">
    <source>
        <dbReference type="EMBL" id="CCV65652.1"/>
    </source>
</evidence>
<dbReference type="InterPro" id="IPR036286">
    <property type="entry name" value="LexA/Signal_pep-like_sf"/>
</dbReference>
<dbReference type="PROSITE" id="PS00760">
    <property type="entry name" value="SPASE_I_2"/>
    <property type="match status" value="1"/>
</dbReference>
<comment type="subcellular location">
    <subcellularLocation>
        <location evidence="2">Cell membrane</location>
        <topology evidence="2">Single-pass type II membrane protein</topology>
    </subcellularLocation>
    <subcellularLocation>
        <location evidence="7">Membrane</location>
        <topology evidence="7">Single-pass type II membrane protein</topology>
    </subcellularLocation>
</comment>
<evidence type="ECO:0000313" key="10">
    <source>
        <dbReference type="Proteomes" id="UP000032737"/>
    </source>
</evidence>
<dbReference type="InterPro" id="IPR019757">
    <property type="entry name" value="Pept_S26A_signal_pept_1_Lys-AS"/>
</dbReference>
<evidence type="ECO:0000256" key="6">
    <source>
        <dbReference type="PIRSR" id="PIRSR600223-1"/>
    </source>
</evidence>
<keyword evidence="7" id="KW-0645">Protease</keyword>
<dbReference type="EC" id="3.4.21.89" evidence="4 7"/>
<dbReference type="OrthoDB" id="9802919at2"/>
<dbReference type="GO" id="GO:0009003">
    <property type="term" value="F:signal peptidase activity"/>
    <property type="evidence" value="ECO:0007669"/>
    <property type="project" value="UniProtKB-EC"/>
</dbReference>
<keyword evidence="10" id="KW-1185">Reference proteome</keyword>
<organism evidence="9 10">
    <name type="scientific">Acholeplasma brassicae</name>
    <dbReference type="NCBI Taxonomy" id="61635"/>
    <lineage>
        <taxon>Bacteria</taxon>
        <taxon>Bacillati</taxon>
        <taxon>Mycoplasmatota</taxon>
        <taxon>Mollicutes</taxon>
        <taxon>Acholeplasmatales</taxon>
        <taxon>Acholeplasmataceae</taxon>
        <taxon>Acholeplasma</taxon>
    </lineage>
</organism>
<comment type="caution">
    <text evidence="7">Lacks conserved residue(s) required for the propagation of feature annotation.</text>
</comment>
<feature type="active site" evidence="6">
    <location>
        <position position="173"/>
    </location>
</feature>
<comment type="catalytic activity">
    <reaction evidence="1 7">
        <text>Cleavage of hydrophobic, N-terminal signal or leader sequences from secreted and periplasmic proteins.</text>
        <dbReference type="EC" id="3.4.21.89"/>
    </reaction>
</comment>
<evidence type="ECO:0000259" key="8">
    <source>
        <dbReference type="Pfam" id="PF10502"/>
    </source>
</evidence>
<feature type="domain" description="Peptidase S26" evidence="8">
    <location>
        <begin position="101"/>
        <end position="259"/>
    </location>
</feature>
<dbReference type="GO" id="GO:0005886">
    <property type="term" value="C:plasma membrane"/>
    <property type="evidence" value="ECO:0007669"/>
    <property type="project" value="UniProtKB-SubCell"/>
</dbReference>
<dbReference type="Gene3D" id="2.10.109.10">
    <property type="entry name" value="Umud Fragment, subunit A"/>
    <property type="match status" value="1"/>
</dbReference>
<accession>U4KN01</accession>
<keyword evidence="7" id="KW-1133">Transmembrane helix</keyword>
<evidence type="ECO:0000256" key="2">
    <source>
        <dbReference type="ARBA" id="ARBA00004401"/>
    </source>
</evidence>
<name>U4KN01_9MOLU</name>
<dbReference type="InterPro" id="IPR000223">
    <property type="entry name" value="Pept_S26A_signal_pept_1"/>
</dbReference>
<dbReference type="STRING" id="61635.BN85306310"/>
<dbReference type="NCBIfam" id="TIGR02227">
    <property type="entry name" value="sigpep_I_bact"/>
    <property type="match status" value="1"/>
</dbReference>
<keyword evidence="7" id="KW-0472">Membrane</keyword>
<dbReference type="GO" id="GO:0004252">
    <property type="term" value="F:serine-type endopeptidase activity"/>
    <property type="evidence" value="ECO:0007669"/>
    <property type="project" value="InterPro"/>
</dbReference>
<keyword evidence="5 7" id="KW-0378">Hydrolase</keyword>
<evidence type="ECO:0000256" key="5">
    <source>
        <dbReference type="ARBA" id="ARBA00022801"/>
    </source>
</evidence>
<dbReference type="KEGG" id="abra:BN85306310"/>
<dbReference type="PANTHER" id="PTHR43390:SF1">
    <property type="entry name" value="CHLOROPLAST PROCESSING PEPTIDASE"/>
    <property type="match status" value="1"/>
</dbReference>
<feature type="active site" evidence="6">
    <location>
        <position position="131"/>
    </location>
</feature>
<dbReference type="RefSeq" id="WP_030004512.1">
    <property type="nucleotide sequence ID" value="NC_022549.1"/>
</dbReference>
<evidence type="ECO:0000256" key="7">
    <source>
        <dbReference type="RuleBase" id="RU362042"/>
    </source>
</evidence>
<feature type="transmembrane region" description="Helical" evidence="7">
    <location>
        <begin position="36"/>
        <end position="57"/>
    </location>
</feature>
<feature type="transmembrane region" description="Helical" evidence="7">
    <location>
        <begin position="63"/>
        <end position="82"/>
    </location>
</feature>
<dbReference type="SUPFAM" id="SSF51306">
    <property type="entry name" value="LexA/Signal peptidase"/>
    <property type="match status" value="1"/>
</dbReference>
<gene>
    <name evidence="9" type="ORF">BN85306310</name>
</gene>
<evidence type="ECO:0000256" key="4">
    <source>
        <dbReference type="ARBA" id="ARBA00013208"/>
    </source>
</evidence>
<dbReference type="HOGENOM" id="CLU_1036746_0_0_14"/>
<dbReference type="CDD" id="cd06530">
    <property type="entry name" value="S26_SPase_I"/>
    <property type="match status" value="1"/>
</dbReference>
<feature type="transmembrane region" description="Helical" evidence="7">
    <location>
        <begin position="103"/>
        <end position="122"/>
    </location>
</feature>
<dbReference type="GO" id="GO:0006465">
    <property type="term" value="P:signal peptide processing"/>
    <property type="evidence" value="ECO:0007669"/>
    <property type="project" value="InterPro"/>
</dbReference>
<dbReference type="PANTHER" id="PTHR43390">
    <property type="entry name" value="SIGNAL PEPTIDASE I"/>
    <property type="match status" value="1"/>
</dbReference>
<dbReference type="EMBL" id="FO681348">
    <property type="protein sequence ID" value="CCV65652.1"/>
    <property type="molecule type" value="Genomic_DNA"/>
</dbReference>
<dbReference type="InterPro" id="IPR019533">
    <property type="entry name" value="Peptidase_S26"/>
</dbReference>
<reference evidence="9 10" key="1">
    <citation type="journal article" date="2013" name="J. Mol. Microbiol. Biotechnol.">
        <title>Analysis of the Complete Genomes of Acholeplasma brassicae , A. palmae and A. laidlawii and Their Comparison to the Obligate Parasites from ' Candidatus Phytoplasma'.</title>
        <authorList>
            <person name="Kube M."/>
            <person name="Siewert C."/>
            <person name="Migdoll A.M."/>
            <person name="Duduk B."/>
            <person name="Holz S."/>
            <person name="Rabus R."/>
            <person name="Seemuller E."/>
            <person name="Mitrovic J."/>
            <person name="Muller I."/>
            <person name="Buttner C."/>
            <person name="Reinhardt R."/>
        </authorList>
    </citation>
    <scope>NUCLEOTIDE SEQUENCE [LARGE SCALE GENOMIC DNA]</scope>
    <source>
        <strain evidence="10">0502</strain>
    </source>
</reference>
<keyword evidence="7" id="KW-0812">Transmembrane</keyword>
<proteinExistence type="inferred from homology"/>